<dbReference type="AlphaFoldDB" id="A0A318ITQ5"/>
<dbReference type="Proteomes" id="UP000247792">
    <property type="component" value="Unassembled WGS sequence"/>
</dbReference>
<evidence type="ECO:0000313" key="2">
    <source>
        <dbReference type="Proteomes" id="UP000247792"/>
    </source>
</evidence>
<dbReference type="GO" id="GO:0016787">
    <property type="term" value="F:hydrolase activity"/>
    <property type="evidence" value="ECO:0007669"/>
    <property type="project" value="UniProtKB-KW"/>
</dbReference>
<dbReference type="Pfam" id="PF13279">
    <property type="entry name" value="4HBT_2"/>
    <property type="match status" value="1"/>
</dbReference>
<comment type="caution">
    <text evidence="1">The sequence shown here is derived from an EMBL/GenBank/DDBJ whole genome shotgun (WGS) entry which is preliminary data.</text>
</comment>
<gene>
    <name evidence="1" type="ORF">DFR42_111111</name>
</gene>
<keyword evidence="1" id="KW-0378">Hydrolase</keyword>
<accession>A0A318ITQ5</accession>
<dbReference type="Gene3D" id="3.10.129.10">
    <property type="entry name" value="Hotdog Thioesterase"/>
    <property type="match status" value="1"/>
</dbReference>
<dbReference type="RefSeq" id="WP_110257579.1">
    <property type="nucleotide sequence ID" value="NZ_QJKB01000011.1"/>
</dbReference>
<dbReference type="SUPFAM" id="SSF54637">
    <property type="entry name" value="Thioesterase/thiol ester dehydrase-isomerase"/>
    <property type="match status" value="1"/>
</dbReference>
<organism evidence="1 2">
    <name type="scientific">Undibacterium pigrum</name>
    <dbReference type="NCBI Taxonomy" id="401470"/>
    <lineage>
        <taxon>Bacteria</taxon>
        <taxon>Pseudomonadati</taxon>
        <taxon>Pseudomonadota</taxon>
        <taxon>Betaproteobacteria</taxon>
        <taxon>Burkholderiales</taxon>
        <taxon>Oxalobacteraceae</taxon>
        <taxon>Undibacterium</taxon>
    </lineage>
</organism>
<protein>
    <submittedName>
        <fullName evidence="1">Acyl-CoA thioester hydrolase</fullName>
    </submittedName>
</protein>
<keyword evidence="2" id="KW-1185">Reference proteome</keyword>
<proteinExistence type="predicted"/>
<dbReference type="EMBL" id="QJKB01000011">
    <property type="protein sequence ID" value="PXX38745.1"/>
    <property type="molecule type" value="Genomic_DNA"/>
</dbReference>
<dbReference type="InterPro" id="IPR029069">
    <property type="entry name" value="HotDog_dom_sf"/>
</dbReference>
<sequence>MYQKTLIAGWGDMDFNSHMRNTAYLDKSADVRMMYFADCGFPMAEFMRLRIGPVVMKDEIEYFREFHLLDEVTVTLSLAGLSEDGRRFKIRNEFFSKGKLAARVTSLAGWLDLNARKLITPPDKLLAAMRQTIHAEDFAVLPDSSQTS</sequence>
<evidence type="ECO:0000313" key="1">
    <source>
        <dbReference type="EMBL" id="PXX38745.1"/>
    </source>
</evidence>
<name>A0A318ITQ5_9BURK</name>
<reference evidence="1 2" key="1">
    <citation type="submission" date="2018-05" db="EMBL/GenBank/DDBJ databases">
        <title>Genomic Encyclopedia of Type Strains, Phase IV (KMG-IV): sequencing the most valuable type-strain genomes for metagenomic binning, comparative biology and taxonomic classification.</title>
        <authorList>
            <person name="Goeker M."/>
        </authorList>
    </citation>
    <scope>NUCLEOTIDE SEQUENCE [LARGE SCALE GENOMIC DNA]</scope>
    <source>
        <strain evidence="1 2">DSM 19792</strain>
    </source>
</reference>
<dbReference type="CDD" id="cd00586">
    <property type="entry name" value="4HBT"/>
    <property type="match status" value="1"/>
</dbReference>
<dbReference type="OrthoDB" id="9799036at2"/>